<feature type="region of interest" description="Disordered" evidence="1">
    <location>
        <begin position="64"/>
        <end position="118"/>
    </location>
</feature>
<dbReference type="InParanoid" id="A0A024G7K8"/>
<dbReference type="EMBL" id="CAIX01000040">
    <property type="protein sequence ID" value="CCI42846.1"/>
    <property type="molecule type" value="Genomic_DNA"/>
</dbReference>
<evidence type="ECO:0000313" key="2">
    <source>
        <dbReference type="EMBL" id="CCI42846.1"/>
    </source>
</evidence>
<reference evidence="2 3" key="1">
    <citation type="submission" date="2012-05" db="EMBL/GenBank/DDBJ databases">
        <title>Recombination and specialization in a pathogen metapopulation.</title>
        <authorList>
            <person name="Gardiner A."/>
            <person name="Kemen E."/>
            <person name="Schultz-Larsen T."/>
            <person name="MacLean D."/>
            <person name="Van Oosterhout C."/>
            <person name="Jones J.D.G."/>
        </authorList>
    </citation>
    <scope>NUCLEOTIDE SEQUENCE [LARGE SCALE GENOMIC DNA]</scope>
    <source>
        <strain evidence="2 3">Ac Nc2</strain>
    </source>
</reference>
<comment type="caution">
    <text evidence="2">The sequence shown here is derived from an EMBL/GenBank/DDBJ whole genome shotgun (WGS) entry which is preliminary data.</text>
</comment>
<feature type="compositionally biased region" description="Basic and acidic residues" evidence="1">
    <location>
        <begin position="74"/>
        <end position="112"/>
    </location>
</feature>
<accession>A0A024G7K8</accession>
<dbReference type="AlphaFoldDB" id="A0A024G7K8"/>
<organism evidence="2 3">
    <name type="scientific">Albugo candida</name>
    <dbReference type="NCBI Taxonomy" id="65357"/>
    <lineage>
        <taxon>Eukaryota</taxon>
        <taxon>Sar</taxon>
        <taxon>Stramenopiles</taxon>
        <taxon>Oomycota</taxon>
        <taxon>Peronosporomycetes</taxon>
        <taxon>Albuginales</taxon>
        <taxon>Albuginaceae</taxon>
        <taxon>Albugo</taxon>
    </lineage>
</organism>
<protein>
    <recommendedName>
        <fullName evidence="4">Survival motor neuron Tudor domain-containing protein</fullName>
    </recommendedName>
</protein>
<dbReference type="Proteomes" id="UP000053237">
    <property type="component" value="Unassembled WGS sequence"/>
</dbReference>
<proteinExistence type="predicted"/>
<evidence type="ECO:0000256" key="1">
    <source>
        <dbReference type="SAM" id="MobiDB-lite"/>
    </source>
</evidence>
<name>A0A024G7K8_9STRA</name>
<gene>
    <name evidence="2" type="ORF">BN9_036300</name>
</gene>
<sequence>MNEETWDDLAIIQAFERALEDQNSCTVNTQVGSEYERGCKVDNESRNNYDTGTSSAGVSFERVRMSGSQGEMSKQTHAEDLKQEIPQDHLSSKTLPKKSENRNAQSFEKESSRANTSATHKGMDFTASMAHYPLDTSQEESLNSLLLSWYRLGYQTGRYQTIQELKAKSKTFDQ</sequence>
<evidence type="ECO:0000313" key="3">
    <source>
        <dbReference type="Proteomes" id="UP000053237"/>
    </source>
</evidence>
<keyword evidence="3" id="KW-1185">Reference proteome</keyword>
<evidence type="ECO:0008006" key="4">
    <source>
        <dbReference type="Google" id="ProtNLM"/>
    </source>
</evidence>